<feature type="transmembrane region" description="Helical" evidence="6">
    <location>
        <begin position="81"/>
        <end position="104"/>
    </location>
</feature>
<organism evidence="7 8">
    <name type="scientific">Thyridium curvatum</name>
    <dbReference type="NCBI Taxonomy" id="1093900"/>
    <lineage>
        <taxon>Eukaryota</taxon>
        <taxon>Fungi</taxon>
        <taxon>Dikarya</taxon>
        <taxon>Ascomycota</taxon>
        <taxon>Pezizomycotina</taxon>
        <taxon>Sordariomycetes</taxon>
        <taxon>Sordariomycetidae</taxon>
        <taxon>Thyridiales</taxon>
        <taxon>Thyridiaceae</taxon>
        <taxon>Thyridium</taxon>
    </lineage>
</organism>
<dbReference type="OrthoDB" id="2148490at2759"/>
<dbReference type="GeneID" id="41974796"/>
<feature type="transmembrane region" description="Helical" evidence="6">
    <location>
        <begin position="326"/>
        <end position="347"/>
    </location>
</feature>
<dbReference type="STRING" id="1093900.A0A507B464"/>
<evidence type="ECO:0000256" key="4">
    <source>
        <dbReference type="ARBA" id="ARBA00022989"/>
    </source>
</evidence>
<dbReference type="AlphaFoldDB" id="A0A507B464"/>
<evidence type="ECO:0000313" key="8">
    <source>
        <dbReference type="Proteomes" id="UP000319257"/>
    </source>
</evidence>
<comment type="caution">
    <text evidence="7">The sequence shown here is derived from an EMBL/GenBank/DDBJ whole genome shotgun (WGS) entry which is preliminary data.</text>
</comment>
<gene>
    <name evidence="7" type="ORF">E0L32_007349</name>
</gene>
<accession>A0A507B464</accession>
<protein>
    <submittedName>
        <fullName evidence="7">Uncharacterized protein</fullName>
    </submittedName>
</protein>
<dbReference type="GO" id="GO:0032977">
    <property type="term" value="F:membrane insertase activity"/>
    <property type="evidence" value="ECO:0007669"/>
    <property type="project" value="InterPro"/>
</dbReference>
<evidence type="ECO:0000256" key="2">
    <source>
        <dbReference type="ARBA" id="ARBA00009877"/>
    </source>
</evidence>
<sequence>MTSSRLVVAQALASTRHVHSSIGPSPFLKGFQHSLRPIVPTAISTQPRGRRSAHHLAFVHDSIQATQDLILNLHAVTHTPWYVTIPLVALGVNILFRLPFTIYAQRLAQKRIQLTPLLQAWNIAHARSLAKQSVPAAEMSTHMTKHLQKTSSKLYKKWGVQQWKMYGSFLSLPFWLVAIEAIRRMCGGPRGLLGSFLFGRKEEVPVADVDAATLSSSAPTDVVSAVDIAPADGGPLQDVAQHITSSIEPSLSTGGCLWFPDLMAADPYHVLPVALSVMLVINLMPRTEAGIRRLFGLEPKPDYPGQPQTPETTLARSMRGFHRSMLIVASSVGVITMDLPSALHLYWLSSAAFSYLLSNGVHYIIPIRKWPIEPCKGREPFFVLPKKA</sequence>
<dbReference type="GO" id="GO:0032979">
    <property type="term" value="P:protein insertion into mitochondrial inner membrane from matrix"/>
    <property type="evidence" value="ECO:0007669"/>
    <property type="project" value="TreeGrafter"/>
</dbReference>
<dbReference type="InParanoid" id="A0A507B464"/>
<comment type="similarity">
    <text evidence="2">Belongs to the OXA1/ALB3/YidC family.</text>
</comment>
<dbReference type="Proteomes" id="UP000319257">
    <property type="component" value="Unassembled WGS sequence"/>
</dbReference>
<reference evidence="7 8" key="1">
    <citation type="submission" date="2019-06" db="EMBL/GenBank/DDBJ databases">
        <title>Draft genome sequence of the filamentous fungus Phialemoniopsis curvata isolated from diesel fuel.</title>
        <authorList>
            <person name="Varaljay V.A."/>
            <person name="Lyon W.J."/>
            <person name="Crouch A.L."/>
            <person name="Drake C.E."/>
            <person name="Hollomon J.M."/>
            <person name="Nadeau L.J."/>
            <person name="Nunn H.S."/>
            <person name="Stevenson B.S."/>
            <person name="Bojanowski C.L."/>
            <person name="Crookes-Goodson W.J."/>
        </authorList>
    </citation>
    <scope>NUCLEOTIDE SEQUENCE [LARGE SCALE GENOMIC DNA]</scope>
    <source>
        <strain evidence="7 8">D216</strain>
    </source>
</reference>
<dbReference type="InterPro" id="IPR001708">
    <property type="entry name" value="YidC/ALB3/OXA1/COX18"/>
</dbReference>
<keyword evidence="3 6" id="KW-0812">Transmembrane</keyword>
<evidence type="ECO:0000256" key="6">
    <source>
        <dbReference type="SAM" id="Phobius"/>
    </source>
</evidence>
<comment type="subcellular location">
    <subcellularLocation>
        <location evidence="1">Membrane</location>
        <topology evidence="1">Multi-pass membrane protein</topology>
    </subcellularLocation>
</comment>
<dbReference type="GO" id="GO:0005743">
    <property type="term" value="C:mitochondrial inner membrane"/>
    <property type="evidence" value="ECO:0007669"/>
    <property type="project" value="TreeGrafter"/>
</dbReference>
<evidence type="ECO:0000256" key="3">
    <source>
        <dbReference type="ARBA" id="ARBA00022692"/>
    </source>
</evidence>
<dbReference type="EMBL" id="SKBQ01000045">
    <property type="protein sequence ID" value="TPX11851.1"/>
    <property type="molecule type" value="Genomic_DNA"/>
</dbReference>
<keyword evidence="4 6" id="KW-1133">Transmembrane helix</keyword>
<dbReference type="GO" id="GO:0033617">
    <property type="term" value="P:mitochondrial respiratory chain complex IV assembly"/>
    <property type="evidence" value="ECO:0007669"/>
    <property type="project" value="TreeGrafter"/>
</dbReference>
<keyword evidence="8" id="KW-1185">Reference proteome</keyword>
<evidence type="ECO:0000313" key="7">
    <source>
        <dbReference type="EMBL" id="TPX11851.1"/>
    </source>
</evidence>
<dbReference type="PANTHER" id="PTHR12428:SF65">
    <property type="entry name" value="CYTOCHROME C OXIDASE ASSEMBLY PROTEIN COX18, MITOCHONDRIAL"/>
    <property type="match status" value="1"/>
</dbReference>
<name>A0A507B464_9PEZI</name>
<keyword evidence="5 6" id="KW-0472">Membrane</keyword>
<evidence type="ECO:0000256" key="1">
    <source>
        <dbReference type="ARBA" id="ARBA00004141"/>
    </source>
</evidence>
<dbReference type="PANTHER" id="PTHR12428">
    <property type="entry name" value="OXA1"/>
    <property type="match status" value="1"/>
</dbReference>
<proteinExistence type="inferred from homology"/>
<evidence type="ECO:0000256" key="5">
    <source>
        <dbReference type="ARBA" id="ARBA00023136"/>
    </source>
</evidence>
<dbReference type="RefSeq" id="XP_030993562.1">
    <property type="nucleotide sequence ID" value="XM_031142083.1"/>
</dbReference>